<keyword evidence="1" id="KW-1133">Transmembrane helix</keyword>
<dbReference type="AlphaFoldDB" id="A0A9P3UL83"/>
<protein>
    <submittedName>
        <fullName evidence="2">Uncharacterized protein</fullName>
    </submittedName>
</protein>
<evidence type="ECO:0000313" key="2">
    <source>
        <dbReference type="EMBL" id="GLB37122.1"/>
    </source>
</evidence>
<feature type="transmembrane region" description="Helical" evidence="1">
    <location>
        <begin position="12"/>
        <end position="31"/>
    </location>
</feature>
<dbReference type="OrthoDB" id="8061355at2759"/>
<dbReference type="Proteomes" id="UP001063166">
    <property type="component" value="Unassembled WGS sequence"/>
</dbReference>
<keyword evidence="3" id="KW-1185">Reference proteome</keyword>
<name>A0A9P3UL83_LYOSH</name>
<gene>
    <name evidence="2" type="ORF">LshimejAT787_0401730</name>
</gene>
<evidence type="ECO:0000313" key="3">
    <source>
        <dbReference type="Proteomes" id="UP001063166"/>
    </source>
</evidence>
<feature type="transmembrane region" description="Helical" evidence="1">
    <location>
        <begin position="51"/>
        <end position="68"/>
    </location>
</feature>
<organism evidence="2 3">
    <name type="scientific">Lyophyllum shimeji</name>
    <name type="common">Hon-shimeji</name>
    <name type="synonym">Tricholoma shimeji</name>
    <dbReference type="NCBI Taxonomy" id="47721"/>
    <lineage>
        <taxon>Eukaryota</taxon>
        <taxon>Fungi</taxon>
        <taxon>Dikarya</taxon>
        <taxon>Basidiomycota</taxon>
        <taxon>Agaricomycotina</taxon>
        <taxon>Agaricomycetes</taxon>
        <taxon>Agaricomycetidae</taxon>
        <taxon>Agaricales</taxon>
        <taxon>Tricholomatineae</taxon>
        <taxon>Lyophyllaceae</taxon>
        <taxon>Lyophyllum</taxon>
    </lineage>
</organism>
<proteinExistence type="predicted"/>
<comment type="caution">
    <text evidence="2">The sequence shown here is derived from an EMBL/GenBank/DDBJ whole genome shotgun (WGS) entry which is preliminary data.</text>
</comment>
<reference evidence="2" key="1">
    <citation type="submission" date="2022-07" db="EMBL/GenBank/DDBJ databases">
        <title>The genome of Lyophyllum shimeji provides insight into the initial evolution of ectomycorrhizal fungal genome.</title>
        <authorList>
            <person name="Kobayashi Y."/>
            <person name="Shibata T."/>
            <person name="Hirakawa H."/>
            <person name="Shigenobu S."/>
            <person name="Nishiyama T."/>
            <person name="Yamada A."/>
            <person name="Hasebe M."/>
            <person name="Kawaguchi M."/>
        </authorList>
    </citation>
    <scope>NUCLEOTIDE SEQUENCE</scope>
    <source>
        <strain evidence="2">AT787</strain>
    </source>
</reference>
<dbReference type="EMBL" id="BRPK01000004">
    <property type="protein sequence ID" value="GLB37122.1"/>
    <property type="molecule type" value="Genomic_DNA"/>
</dbReference>
<evidence type="ECO:0000256" key="1">
    <source>
        <dbReference type="SAM" id="Phobius"/>
    </source>
</evidence>
<sequence length="231" mass="25619">MAVAALDQLRSYLLFSRLWLTSFPCVPIGGYELAGLGTNAVKHDPKNKPILLPYILVGLLYGGGVLAGHESRHLVKTNAHRRISQRARGALLHLHCSFLLEDKLKVQALVAQIPRSAMAVDLSTRFEVPIVPMHHAISGETEDERALSLANLFHLLPQQTDFPEFTVEKSGLEAAFIRIIRENDATVARSVEEGLKDGRSARRTRGLVWTQNGLTSSMFLTSQAPYTHRSF</sequence>
<keyword evidence="1" id="KW-0812">Transmembrane</keyword>
<accession>A0A9P3UL83</accession>
<keyword evidence="1" id="KW-0472">Membrane</keyword>